<organism evidence="1 2">
    <name type="scientific">Mytilus edulis</name>
    <name type="common">Blue mussel</name>
    <dbReference type="NCBI Taxonomy" id="6550"/>
    <lineage>
        <taxon>Eukaryota</taxon>
        <taxon>Metazoa</taxon>
        <taxon>Spiralia</taxon>
        <taxon>Lophotrochozoa</taxon>
        <taxon>Mollusca</taxon>
        <taxon>Bivalvia</taxon>
        <taxon>Autobranchia</taxon>
        <taxon>Pteriomorphia</taxon>
        <taxon>Mytilida</taxon>
        <taxon>Mytiloidea</taxon>
        <taxon>Mytilidae</taxon>
        <taxon>Mytilinae</taxon>
        <taxon>Mytilus</taxon>
    </lineage>
</organism>
<keyword evidence="2" id="KW-1185">Reference proteome</keyword>
<dbReference type="AlphaFoldDB" id="A0A8S3SBA5"/>
<evidence type="ECO:0000313" key="2">
    <source>
        <dbReference type="Proteomes" id="UP000683360"/>
    </source>
</evidence>
<dbReference type="EMBL" id="CAJPWZ010001483">
    <property type="protein sequence ID" value="CAG2216443.1"/>
    <property type="molecule type" value="Genomic_DNA"/>
</dbReference>
<sequence>MRVMRTSWVRHGIGRRNENGENLLDICQRNNLVITGTIFPHKDKHKVTRISPNKKTKHQIDHILVTRQHRTSILDTRAMRGADIGSDHELLKCKLRIKPERRKAFSNELKNRFQLLDELEDIETFWEGITKCYKETATNTLGFKERGQKPWISNESWKLEDEKRQLKERTNNSRSERVKNNLNAKYSDKDKEEDVDYGISTHYYIYFWANLRKTWTMIYPHTTIFLGQPEEDRTMEYPHTTIFLGKLKGDMDNEISTHYYISGPT</sequence>
<name>A0A8S3SBA5_MYTED</name>
<dbReference type="Proteomes" id="UP000683360">
    <property type="component" value="Unassembled WGS sequence"/>
</dbReference>
<gene>
    <name evidence="1" type="ORF">MEDL_30202</name>
</gene>
<dbReference type="InterPro" id="IPR036691">
    <property type="entry name" value="Endo/exonu/phosph_ase_sf"/>
</dbReference>
<accession>A0A8S3SBA5</accession>
<proteinExistence type="predicted"/>
<reference evidence="1" key="1">
    <citation type="submission" date="2021-03" db="EMBL/GenBank/DDBJ databases">
        <authorList>
            <person name="Bekaert M."/>
        </authorList>
    </citation>
    <scope>NUCLEOTIDE SEQUENCE</scope>
</reference>
<comment type="caution">
    <text evidence="1">The sequence shown here is derived from an EMBL/GenBank/DDBJ whole genome shotgun (WGS) entry which is preliminary data.</text>
</comment>
<evidence type="ECO:0000313" key="1">
    <source>
        <dbReference type="EMBL" id="CAG2216443.1"/>
    </source>
</evidence>
<dbReference type="SUPFAM" id="SSF56219">
    <property type="entry name" value="DNase I-like"/>
    <property type="match status" value="1"/>
</dbReference>
<dbReference type="OrthoDB" id="6272897at2759"/>
<dbReference type="Gene3D" id="3.60.10.10">
    <property type="entry name" value="Endonuclease/exonuclease/phosphatase"/>
    <property type="match status" value="1"/>
</dbReference>
<protein>
    <submittedName>
        <fullName evidence="1">Uncharacterized protein</fullName>
    </submittedName>
</protein>